<reference evidence="10 11" key="1">
    <citation type="submission" date="2017-09" db="EMBL/GenBank/DDBJ databases">
        <authorList>
            <consortium name="International Durum Wheat Genome Sequencing Consortium (IDWGSC)"/>
            <person name="Milanesi L."/>
        </authorList>
    </citation>
    <scope>NUCLEOTIDE SEQUENCE [LARGE SCALE GENOMIC DNA]</scope>
    <source>
        <strain evidence="11">cv. Svevo</strain>
    </source>
</reference>
<dbReference type="PANTHER" id="PTHR45649">
    <property type="entry name" value="AMINO-ACID PERMEASE BAT1"/>
    <property type="match status" value="1"/>
</dbReference>
<feature type="transmembrane region" description="Helical" evidence="9">
    <location>
        <begin position="501"/>
        <end position="525"/>
    </location>
</feature>
<evidence type="ECO:0000313" key="10">
    <source>
        <dbReference type="EMBL" id="VAH77384.1"/>
    </source>
</evidence>
<feature type="compositionally biased region" description="Polar residues" evidence="8">
    <location>
        <begin position="1"/>
        <end position="11"/>
    </location>
</feature>
<feature type="transmembrane region" description="Helical" evidence="9">
    <location>
        <begin position="442"/>
        <end position="464"/>
    </location>
</feature>
<evidence type="ECO:0000256" key="9">
    <source>
        <dbReference type="SAM" id="Phobius"/>
    </source>
</evidence>
<feature type="transmembrane region" description="Helical" evidence="9">
    <location>
        <begin position="249"/>
        <end position="268"/>
    </location>
</feature>
<evidence type="ECO:0000256" key="2">
    <source>
        <dbReference type="ARBA" id="ARBA00022448"/>
    </source>
</evidence>
<feature type="transmembrane region" description="Helical" evidence="9">
    <location>
        <begin position="166"/>
        <end position="185"/>
    </location>
</feature>
<keyword evidence="5 9" id="KW-1133">Transmembrane helix</keyword>
<dbReference type="GO" id="GO:0016020">
    <property type="term" value="C:membrane"/>
    <property type="evidence" value="ECO:0007669"/>
    <property type="project" value="UniProtKB-SubCell"/>
</dbReference>
<evidence type="ECO:0000313" key="11">
    <source>
        <dbReference type="Proteomes" id="UP000324705"/>
    </source>
</evidence>
<dbReference type="PANTHER" id="PTHR45649:SF30">
    <property type="entry name" value="AMINO-ACID PERMEASE BAT1"/>
    <property type="match status" value="1"/>
</dbReference>
<dbReference type="Pfam" id="PF13520">
    <property type="entry name" value="AA_permease_2"/>
    <property type="match status" value="1"/>
</dbReference>
<feature type="transmembrane region" description="Helical" evidence="9">
    <location>
        <begin position="218"/>
        <end position="237"/>
    </location>
</feature>
<dbReference type="AlphaFoldDB" id="A0A9R1QHF9"/>
<keyword evidence="3 9" id="KW-0812">Transmembrane</keyword>
<dbReference type="PIRSF" id="PIRSF006060">
    <property type="entry name" value="AA_transporter"/>
    <property type="match status" value="1"/>
</dbReference>
<evidence type="ECO:0000256" key="4">
    <source>
        <dbReference type="ARBA" id="ARBA00022970"/>
    </source>
</evidence>
<evidence type="ECO:0000256" key="6">
    <source>
        <dbReference type="ARBA" id="ARBA00023136"/>
    </source>
</evidence>
<dbReference type="InterPro" id="IPR002293">
    <property type="entry name" value="AA/rel_permease1"/>
</dbReference>
<proteinExistence type="inferred from homology"/>
<comment type="subcellular location">
    <subcellularLocation>
        <location evidence="1">Membrane</location>
        <topology evidence="1">Multi-pass membrane protein</topology>
    </subcellularLocation>
</comment>
<dbReference type="InterPro" id="IPR004840">
    <property type="entry name" value="Amino_acid_permease_CS"/>
</dbReference>
<feature type="compositionally biased region" description="Basic and acidic residues" evidence="8">
    <location>
        <begin position="16"/>
        <end position="26"/>
    </location>
</feature>
<dbReference type="GO" id="GO:0015180">
    <property type="term" value="F:L-alanine transmembrane transporter activity"/>
    <property type="evidence" value="ECO:0007669"/>
    <property type="project" value="TreeGrafter"/>
</dbReference>
<dbReference type="NCBIfam" id="TIGR00907">
    <property type="entry name" value="2A0304"/>
    <property type="match status" value="1"/>
</dbReference>
<evidence type="ECO:0000256" key="8">
    <source>
        <dbReference type="SAM" id="MobiDB-lite"/>
    </source>
</evidence>
<feature type="transmembrane region" description="Helical" evidence="9">
    <location>
        <begin position="470"/>
        <end position="489"/>
    </location>
</feature>
<organism evidence="10 11">
    <name type="scientific">Triticum turgidum subsp. durum</name>
    <name type="common">Durum wheat</name>
    <name type="synonym">Triticum durum</name>
    <dbReference type="NCBI Taxonomy" id="4567"/>
    <lineage>
        <taxon>Eukaryota</taxon>
        <taxon>Viridiplantae</taxon>
        <taxon>Streptophyta</taxon>
        <taxon>Embryophyta</taxon>
        <taxon>Tracheophyta</taxon>
        <taxon>Spermatophyta</taxon>
        <taxon>Magnoliopsida</taxon>
        <taxon>Liliopsida</taxon>
        <taxon>Poales</taxon>
        <taxon>Poaceae</taxon>
        <taxon>BOP clade</taxon>
        <taxon>Pooideae</taxon>
        <taxon>Triticodae</taxon>
        <taxon>Triticeae</taxon>
        <taxon>Triticinae</taxon>
        <taxon>Triticum</taxon>
    </lineage>
</organism>
<feature type="transmembrane region" description="Helical" evidence="9">
    <location>
        <begin position="537"/>
        <end position="556"/>
    </location>
</feature>
<keyword evidence="4" id="KW-0029">Amino-acid transport</keyword>
<dbReference type="FunFam" id="1.20.1740.10:FF:000026">
    <property type="entry name" value="Amino-acid permease BAT1"/>
    <property type="match status" value="1"/>
</dbReference>
<dbReference type="Proteomes" id="UP000324705">
    <property type="component" value="Chromosome 3B"/>
</dbReference>
<evidence type="ECO:0000256" key="3">
    <source>
        <dbReference type="ARBA" id="ARBA00022692"/>
    </source>
</evidence>
<gene>
    <name evidence="10" type="ORF">TRITD_3Bv1G127650</name>
</gene>
<feature type="transmembrane region" description="Helical" evidence="9">
    <location>
        <begin position="123"/>
        <end position="145"/>
    </location>
</feature>
<dbReference type="EMBL" id="LT934116">
    <property type="protein sequence ID" value="VAH77384.1"/>
    <property type="molecule type" value="Genomic_DNA"/>
</dbReference>
<accession>A0A9R1QHF9</accession>
<dbReference type="InterPro" id="IPR004756">
    <property type="entry name" value="AA_permease"/>
</dbReference>
<evidence type="ECO:0008006" key="12">
    <source>
        <dbReference type="Google" id="ProtNLM"/>
    </source>
</evidence>
<protein>
    <recommendedName>
        <fullName evidence="12">Amino acid permease</fullName>
    </recommendedName>
</protein>
<feature type="transmembrane region" description="Helical" evidence="9">
    <location>
        <begin position="89"/>
        <end position="111"/>
    </location>
</feature>
<dbReference type="PROSITE" id="PS00218">
    <property type="entry name" value="AMINO_ACID_PERMEASE_1"/>
    <property type="match status" value="1"/>
</dbReference>
<evidence type="ECO:0000256" key="7">
    <source>
        <dbReference type="ARBA" id="ARBA00061200"/>
    </source>
</evidence>
<feature type="transmembrane region" description="Helical" evidence="9">
    <location>
        <begin position="383"/>
        <end position="404"/>
    </location>
</feature>
<name>A0A9R1QHF9_TRITD</name>
<dbReference type="Gramene" id="TRITD3Bv1G127650.2">
    <property type="protein sequence ID" value="TRITD3Bv1G127650.2"/>
    <property type="gene ID" value="TRITD3Bv1G127650"/>
</dbReference>
<dbReference type="GO" id="GO:0015189">
    <property type="term" value="F:L-lysine transmembrane transporter activity"/>
    <property type="evidence" value="ECO:0007669"/>
    <property type="project" value="TreeGrafter"/>
</dbReference>
<dbReference type="GO" id="GO:0015185">
    <property type="term" value="F:gamma-aminobutyric acid transmembrane transporter activity"/>
    <property type="evidence" value="ECO:0007669"/>
    <property type="project" value="TreeGrafter"/>
</dbReference>
<feature type="transmembrane region" description="Helical" evidence="9">
    <location>
        <begin position="288"/>
        <end position="308"/>
    </location>
</feature>
<keyword evidence="6 9" id="KW-0472">Membrane</keyword>
<dbReference type="GO" id="GO:0005313">
    <property type="term" value="F:L-glutamate transmembrane transporter activity"/>
    <property type="evidence" value="ECO:0007669"/>
    <property type="project" value="TreeGrafter"/>
</dbReference>
<sequence>MATTPVSSTDQGGEGKMAEMGRDLTTKAEMASGGSQGRRRRVSMTGQSSYSRLAGDDAAVISAGGGDDYDAKKLRLLGYEPQLKRNLSLLSNFSVTFSIISVLTGITTLYGTGLEFGGPVAMVYGWPIAGIFTIIVGLAMAEICSAYPTSGGLYFWSARLCSERRWGPLASWFTGWFNIVGQWAVTTSVDFSLAQLIQVIILLSTGGNNGGGYLASKYVVIAFHAAILLSHAFINSLPISWLSFFGQFAAAWNMLGVFVLMIAVPAVATERASAKFVFTHFNTDNSAGIHSNLYIFVLGLLMSQYTLTGYDASAHMTEETKNADRNGPIGIISAIGISIVVGWGYIIGITFAVKDIPYLLSPDNEAGGYAIAQVFYLAFKSRYGSGVGGIVCLGIVAVAIYFCGMSSVTSNSRMVYAFSRDGAMPLSPVWHRVNKHEVPINAVWLSAFVSLCMALPSLGSLVAFQAMVSIATIGLYIAYALPIFFRVTLARKHFVQGPFNLGRYGVLVGWVAVLWVVTITVLFSLPVTYPVTKDTLNYTPVAVGGLFILVFTSWVVSARHWFKGPVTNLSG</sequence>
<comment type="similarity">
    <text evidence="7">Belongs to the amino acid-polyamine-organocation (APC) superfamily. Amino acid/choline transporter (ACT) (TC 2.A.3.4) family.</text>
</comment>
<feature type="region of interest" description="Disordered" evidence="8">
    <location>
        <begin position="1"/>
        <end position="49"/>
    </location>
</feature>
<keyword evidence="2" id="KW-0813">Transport</keyword>
<feature type="transmembrane region" description="Helical" evidence="9">
    <location>
        <begin position="329"/>
        <end position="353"/>
    </location>
</feature>
<evidence type="ECO:0000256" key="1">
    <source>
        <dbReference type="ARBA" id="ARBA00004141"/>
    </source>
</evidence>
<keyword evidence="11" id="KW-1185">Reference proteome</keyword>
<dbReference type="Gene3D" id="1.20.1740.10">
    <property type="entry name" value="Amino acid/polyamine transporter I"/>
    <property type="match status" value="1"/>
</dbReference>
<evidence type="ECO:0000256" key="5">
    <source>
        <dbReference type="ARBA" id="ARBA00022989"/>
    </source>
</evidence>
<dbReference type="OMA" id="AFGVKLM"/>